<gene>
    <name evidence="11" type="primary">glgA</name>
    <name evidence="14" type="ORF">SAMN05421644_11614</name>
</gene>
<dbReference type="InterPro" id="IPR011835">
    <property type="entry name" value="GS/SS"/>
</dbReference>
<keyword evidence="9 11" id="KW-0320">Glycogen biosynthesis</keyword>
<accession>A0A1H3F388</accession>
<evidence type="ECO:0000256" key="8">
    <source>
        <dbReference type="ARBA" id="ARBA00022679"/>
    </source>
</evidence>
<comment type="function">
    <text evidence="2 11">Synthesizes alpha-1,4-glucan chains using ADP-glucose.</text>
</comment>
<reference evidence="15" key="1">
    <citation type="submission" date="2016-10" db="EMBL/GenBank/DDBJ databases">
        <authorList>
            <person name="Varghese N."/>
            <person name="Submissions S."/>
        </authorList>
    </citation>
    <scope>NUCLEOTIDE SEQUENCE [LARGE SCALE GENOMIC DNA]</scope>
    <source>
        <strain evidence="15">DSM 173</strain>
    </source>
</reference>
<feature type="binding site" evidence="11">
    <location>
        <position position="15"/>
    </location>
    <ligand>
        <name>ADP-alpha-D-glucose</name>
        <dbReference type="ChEBI" id="CHEBI:57498"/>
    </ligand>
</feature>
<evidence type="ECO:0000256" key="3">
    <source>
        <dbReference type="ARBA" id="ARBA00004964"/>
    </source>
</evidence>
<protein>
    <recommendedName>
        <fullName evidence="6 11">Glycogen synthase</fullName>
        <ecNumber evidence="5 11">2.4.1.21</ecNumber>
    </recommendedName>
    <alternativeName>
        <fullName evidence="10 11">Starch [bacterial glycogen] synthase</fullName>
    </alternativeName>
</protein>
<dbReference type="OrthoDB" id="9808590at2"/>
<dbReference type="Pfam" id="PF08323">
    <property type="entry name" value="Glyco_transf_5"/>
    <property type="match status" value="1"/>
</dbReference>
<dbReference type="GO" id="GO:0004373">
    <property type="term" value="F:alpha-1,4-glucan glucosyltransferase (UDP-glucose donor) activity"/>
    <property type="evidence" value="ECO:0007669"/>
    <property type="project" value="InterPro"/>
</dbReference>
<dbReference type="HAMAP" id="MF_00484">
    <property type="entry name" value="Glycogen_synth"/>
    <property type="match status" value="1"/>
</dbReference>
<dbReference type="PANTHER" id="PTHR46083:SF1">
    <property type="entry name" value="GLYCOGEN SYNTHASE 2-RELATED"/>
    <property type="match status" value="1"/>
</dbReference>
<dbReference type="RefSeq" id="WP_091333288.1">
    <property type="nucleotide sequence ID" value="NZ_FNOW01000016.1"/>
</dbReference>
<keyword evidence="8 11" id="KW-0808">Transferase</keyword>
<evidence type="ECO:0000259" key="12">
    <source>
        <dbReference type="Pfam" id="PF00534"/>
    </source>
</evidence>
<keyword evidence="15" id="KW-1185">Reference proteome</keyword>
<sequence length="488" mass="54067">MHIALVSAECAPLAKAGGLGDFVQGLAGELARQGERVEVILPAYDSLHLSALPTPQPLALTLKVPFRGSLIDCQLLSLSLDGYDCRLIAPHTPQRFFQRGRIYGEPDDAERFAFFSRAVVEYVTQPTVRPDVLHCNDWQTGLIPVLLTDQNARLPTCYSLHNVGYQGWVAAELLEWVGLDLAYWLTAERLAVAGDPHRANLMQGGIVAADVVNTVSPRYAWEIQNTEQGMGLQPLLHRHRYKFGGILNGIDATVWNPLTDVQIAAHFGPETLPRKALNRQALRVRCGLAETDTRPILAVVSRLDRQKGVDLIAHGLQRGLAYGAQIVLLGSALEPAIADRFAALQTHWATHPHVHLELSYDETLAHLIYAGADMILIPSLYEPCGLTQLIAMRYGTVPIARRVGGLADTIQDANYSTAPFLARNGYLFDEPTREALDEALARAITLWREHPAYFSQLRLNGMRADYSWQQPARAYRALYEYALQAQVC</sequence>
<dbReference type="NCBIfam" id="NF001905">
    <property type="entry name" value="PRK00654.2-4"/>
    <property type="match status" value="1"/>
</dbReference>
<evidence type="ECO:0000256" key="11">
    <source>
        <dbReference type="HAMAP-Rule" id="MF_00484"/>
    </source>
</evidence>
<evidence type="ECO:0000256" key="1">
    <source>
        <dbReference type="ARBA" id="ARBA00001478"/>
    </source>
</evidence>
<name>A0A1H3F388_ALLWA</name>
<organism evidence="14 15">
    <name type="scientific">Allochromatium warmingii</name>
    <name type="common">Chromatium warmingii</name>
    <dbReference type="NCBI Taxonomy" id="61595"/>
    <lineage>
        <taxon>Bacteria</taxon>
        <taxon>Pseudomonadati</taxon>
        <taxon>Pseudomonadota</taxon>
        <taxon>Gammaproteobacteria</taxon>
        <taxon>Chromatiales</taxon>
        <taxon>Chromatiaceae</taxon>
        <taxon>Allochromatium</taxon>
    </lineage>
</organism>
<evidence type="ECO:0000313" key="14">
    <source>
        <dbReference type="EMBL" id="SDX85375.1"/>
    </source>
</evidence>
<evidence type="ECO:0000313" key="15">
    <source>
        <dbReference type="Proteomes" id="UP000198672"/>
    </source>
</evidence>
<dbReference type="STRING" id="61595.SAMN05421644_11614"/>
<dbReference type="PANTHER" id="PTHR46083">
    <property type="match status" value="1"/>
</dbReference>
<dbReference type="InterPro" id="IPR013534">
    <property type="entry name" value="Starch_synth_cat_dom"/>
</dbReference>
<dbReference type="SUPFAM" id="SSF53756">
    <property type="entry name" value="UDP-Glycosyltransferase/glycogen phosphorylase"/>
    <property type="match status" value="1"/>
</dbReference>
<dbReference type="CDD" id="cd03791">
    <property type="entry name" value="GT5_Glycogen_synthase_DULL1-like"/>
    <property type="match status" value="1"/>
</dbReference>
<dbReference type="NCBIfam" id="TIGR02095">
    <property type="entry name" value="glgA"/>
    <property type="match status" value="1"/>
</dbReference>
<keyword evidence="7 11" id="KW-0328">Glycosyltransferase</keyword>
<dbReference type="GO" id="GO:0009011">
    <property type="term" value="F:alpha-1,4-glucan glucosyltransferase (ADP-glucose donor) activity"/>
    <property type="evidence" value="ECO:0007669"/>
    <property type="project" value="UniProtKB-UniRule"/>
</dbReference>
<evidence type="ECO:0000256" key="5">
    <source>
        <dbReference type="ARBA" id="ARBA00012588"/>
    </source>
</evidence>
<comment type="similarity">
    <text evidence="4 11">Belongs to the glycosyltransferase 1 family. Bacterial/plant glycogen synthase subfamily.</text>
</comment>
<dbReference type="Proteomes" id="UP000198672">
    <property type="component" value="Unassembled WGS sequence"/>
</dbReference>
<dbReference type="AlphaFoldDB" id="A0A1H3F388"/>
<comment type="catalytic activity">
    <reaction evidence="1 11">
        <text>[(1-&gt;4)-alpha-D-glucosyl](n) + ADP-alpha-D-glucose = [(1-&gt;4)-alpha-D-glucosyl](n+1) + ADP + H(+)</text>
        <dbReference type="Rhea" id="RHEA:18189"/>
        <dbReference type="Rhea" id="RHEA-COMP:9584"/>
        <dbReference type="Rhea" id="RHEA-COMP:9587"/>
        <dbReference type="ChEBI" id="CHEBI:15378"/>
        <dbReference type="ChEBI" id="CHEBI:15444"/>
        <dbReference type="ChEBI" id="CHEBI:57498"/>
        <dbReference type="ChEBI" id="CHEBI:456216"/>
        <dbReference type="EC" id="2.4.1.21"/>
    </reaction>
</comment>
<dbReference type="GO" id="GO:0005978">
    <property type="term" value="P:glycogen biosynthetic process"/>
    <property type="evidence" value="ECO:0007669"/>
    <property type="project" value="UniProtKB-UniRule"/>
</dbReference>
<evidence type="ECO:0000256" key="2">
    <source>
        <dbReference type="ARBA" id="ARBA00002764"/>
    </source>
</evidence>
<evidence type="ECO:0000256" key="10">
    <source>
        <dbReference type="ARBA" id="ARBA00031722"/>
    </source>
</evidence>
<dbReference type="Gene3D" id="3.40.50.2000">
    <property type="entry name" value="Glycogen Phosphorylase B"/>
    <property type="match status" value="2"/>
</dbReference>
<dbReference type="EMBL" id="FNOW01000016">
    <property type="protein sequence ID" value="SDX85375.1"/>
    <property type="molecule type" value="Genomic_DNA"/>
</dbReference>
<comment type="pathway">
    <text evidence="3 11">Glycan biosynthesis; glycogen biosynthesis.</text>
</comment>
<evidence type="ECO:0000256" key="9">
    <source>
        <dbReference type="ARBA" id="ARBA00023056"/>
    </source>
</evidence>
<evidence type="ECO:0000256" key="7">
    <source>
        <dbReference type="ARBA" id="ARBA00022676"/>
    </source>
</evidence>
<proteinExistence type="inferred from homology"/>
<evidence type="ECO:0000259" key="13">
    <source>
        <dbReference type="Pfam" id="PF08323"/>
    </source>
</evidence>
<evidence type="ECO:0000256" key="6">
    <source>
        <dbReference type="ARBA" id="ARBA00019935"/>
    </source>
</evidence>
<feature type="domain" description="Glycosyl transferase family 1" evidence="12">
    <location>
        <begin position="290"/>
        <end position="454"/>
    </location>
</feature>
<dbReference type="InterPro" id="IPR001296">
    <property type="entry name" value="Glyco_trans_1"/>
</dbReference>
<dbReference type="UniPathway" id="UPA00164"/>
<feature type="domain" description="Starch synthase catalytic" evidence="13">
    <location>
        <begin position="2"/>
        <end position="237"/>
    </location>
</feature>
<dbReference type="EC" id="2.4.1.21" evidence="5 11"/>
<dbReference type="Pfam" id="PF00534">
    <property type="entry name" value="Glycos_transf_1"/>
    <property type="match status" value="1"/>
</dbReference>
<evidence type="ECO:0000256" key="4">
    <source>
        <dbReference type="ARBA" id="ARBA00010281"/>
    </source>
</evidence>